<dbReference type="Proteomes" id="UP000011912">
    <property type="component" value="Unassembled WGS sequence"/>
</dbReference>
<comment type="similarity">
    <text evidence="1">Belongs to the UPF0177 family.</text>
</comment>
<dbReference type="GO" id="GO:0080120">
    <property type="term" value="P:CAAX-box protein maturation"/>
    <property type="evidence" value="ECO:0007669"/>
    <property type="project" value="UniProtKB-ARBA"/>
</dbReference>
<keyword evidence="2" id="KW-0472">Membrane</keyword>
<dbReference type="Pfam" id="PF02517">
    <property type="entry name" value="Rce1-like"/>
    <property type="match status" value="1"/>
</dbReference>
<evidence type="ECO:0000256" key="1">
    <source>
        <dbReference type="ARBA" id="ARBA00009067"/>
    </source>
</evidence>
<reference evidence="4 5" key="1">
    <citation type="journal article" date="2013" name="Genome Announc.">
        <title>Genome Sequence of Lactobacillus saerimneri 30a (Formerly Lactobacillus sp. Strain 30a), a Reference Lactic Acid Bacterium Strain Producing Biogenic Amines.</title>
        <authorList>
            <person name="Romano A."/>
            <person name="Trip H."/>
            <person name="Campbell-Sills H."/>
            <person name="Bouchez O."/>
            <person name="Sherman D."/>
            <person name="Lolkema J.S."/>
            <person name="Lucas P.M."/>
        </authorList>
    </citation>
    <scope>NUCLEOTIDE SEQUENCE [LARGE SCALE GENOMIC DNA]</scope>
    <source>
        <strain evidence="4 5">30a</strain>
    </source>
</reference>
<keyword evidence="2" id="KW-0812">Transmembrane</keyword>
<gene>
    <name evidence="4" type="ORF">D271_06050</name>
</gene>
<comment type="caution">
    <text evidence="4">The sequence shown here is derived from an EMBL/GenBank/DDBJ whole genome shotgun (WGS) entry which is preliminary data.</text>
</comment>
<dbReference type="InterPro" id="IPR003675">
    <property type="entry name" value="Rce1/LyrA-like_dom"/>
</dbReference>
<sequence>MLVSSLAFGMMHYNAYNWNLFQMLVTIGLTRIPFDWAWYKTDSLWTGIVGHIIFDLLAFLVGAMAAFA</sequence>
<protein>
    <recommendedName>
        <fullName evidence="3">CAAX prenyl protease 2/Lysostaphin resistance protein A-like domain-containing protein</fullName>
    </recommendedName>
</protein>
<organism evidence="4 5">
    <name type="scientific">Ligilactobacillus saerimneri 30a</name>
    <dbReference type="NCBI Taxonomy" id="1227363"/>
    <lineage>
        <taxon>Bacteria</taxon>
        <taxon>Bacillati</taxon>
        <taxon>Bacillota</taxon>
        <taxon>Bacilli</taxon>
        <taxon>Lactobacillales</taxon>
        <taxon>Lactobacillaceae</taxon>
        <taxon>Ligilactobacillus</taxon>
    </lineage>
</organism>
<evidence type="ECO:0000313" key="5">
    <source>
        <dbReference type="Proteomes" id="UP000011912"/>
    </source>
</evidence>
<feature type="transmembrane region" description="Helical" evidence="2">
    <location>
        <begin position="45"/>
        <end position="67"/>
    </location>
</feature>
<evidence type="ECO:0000313" key="4">
    <source>
        <dbReference type="EMBL" id="EKW98548.1"/>
    </source>
</evidence>
<accession>M5J414</accession>
<dbReference type="EMBL" id="ANAG01000017">
    <property type="protein sequence ID" value="EKW98548.1"/>
    <property type="molecule type" value="Genomic_DNA"/>
</dbReference>
<evidence type="ECO:0000256" key="2">
    <source>
        <dbReference type="SAM" id="Phobius"/>
    </source>
</evidence>
<evidence type="ECO:0000259" key="3">
    <source>
        <dbReference type="Pfam" id="PF02517"/>
    </source>
</evidence>
<dbReference type="STRING" id="1227363.D271_06050"/>
<keyword evidence="5" id="KW-1185">Reference proteome</keyword>
<proteinExistence type="inferred from homology"/>
<dbReference type="GO" id="GO:0004175">
    <property type="term" value="F:endopeptidase activity"/>
    <property type="evidence" value="ECO:0007669"/>
    <property type="project" value="UniProtKB-ARBA"/>
</dbReference>
<dbReference type="AlphaFoldDB" id="M5J414"/>
<dbReference type="PATRIC" id="fig|1227363.6.peg.1188"/>
<name>M5J414_9LACO</name>
<feature type="domain" description="CAAX prenyl protease 2/Lysostaphin resistance protein A-like" evidence="3">
    <location>
        <begin position="1"/>
        <end position="56"/>
    </location>
</feature>
<keyword evidence="2" id="KW-1133">Transmembrane helix</keyword>